<dbReference type="PRINTS" id="PR00344">
    <property type="entry name" value="BCTRLSENSOR"/>
</dbReference>
<dbReference type="RefSeq" id="WP_283231155.1">
    <property type="nucleotide sequence ID" value="NZ_JASGBQ010000017.1"/>
</dbReference>
<evidence type="ECO:0000256" key="7">
    <source>
        <dbReference type="ARBA" id="ARBA00022741"/>
    </source>
</evidence>
<keyword evidence="16" id="KW-1185">Reference proteome</keyword>
<organism evidence="15 16">
    <name type="scientific">Fusibacillus kribbianus</name>
    <dbReference type="NCBI Taxonomy" id="3044208"/>
    <lineage>
        <taxon>Bacteria</taxon>
        <taxon>Bacillati</taxon>
        <taxon>Bacillota</taxon>
        <taxon>Clostridia</taxon>
        <taxon>Lachnospirales</taxon>
        <taxon>Lachnospiraceae</taxon>
        <taxon>Fusibacillus</taxon>
    </lineage>
</organism>
<evidence type="ECO:0000256" key="1">
    <source>
        <dbReference type="ARBA" id="ARBA00000085"/>
    </source>
</evidence>
<keyword evidence="11" id="KW-0902">Two-component regulatory system</keyword>
<proteinExistence type="predicted"/>
<dbReference type="CDD" id="cd00082">
    <property type="entry name" value="HisKA"/>
    <property type="match status" value="1"/>
</dbReference>
<evidence type="ECO:0000313" key="15">
    <source>
        <dbReference type="EMBL" id="MDI9242709.1"/>
    </source>
</evidence>
<feature type="transmembrane region" description="Helical" evidence="13">
    <location>
        <begin position="191"/>
        <end position="220"/>
    </location>
</feature>
<evidence type="ECO:0000256" key="10">
    <source>
        <dbReference type="ARBA" id="ARBA00022989"/>
    </source>
</evidence>
<dbReference type="InterPro" id="IPR003661">
    <property type="entry name" value="HisK_dim/P_dom"/>
</dbReference>
<dbReference type="Proteomes" id="UP001300383">
    <property type="component" value="Unassembled WGS sequence"/>
</dbReference>
<dbReference type="PANTHER" id="PTHR45569:SF1">
    <property type="entry name" value="SENSOR PROTEIN KDPD"/>
    <property type="match status" value="1"/>
</dbReference>
<protein>
    <recommendedName>
        <fullName evidence="3">histidine kinase</fullName>
        <ecNumber evidence="3">2.7.13.3</ecNumber>
    </recommendedName>
</protein>
<dbReference type="Gene3D" id="3.40.50.620">
    <property type="entry name" value="HUPs"/>
    <property type="match status" value="1"/>
</dbReference>
<comment type="subcellular location">
    <subcellularLocation>
        <location evidence="2">Membrane</location>
        <topology evidence="2">Multi-pass membrane protein</topology>
    </subcellularLocation>
</comment>
<reference evidence="15 16" key="1">
    <citation type="submission" date="2023-05" db="EMBL/GenBank/DDBJ databases">
        <title>[ruminococcus] sp. nov., isolated from a pig farm feces dump.</title>
        <authorList>
            <person name="Chang Y.-H."/>
        </authorList>
    </citation>
    <scope>NUCLEOTIDE SEQUENCE [LARGE SCALE GENOMIC DNA]</scope>
    <source>
        <strain evidence="15 16">YH-rum2234</strain>
    </source>
</reference>
<keyword evidence="8" id="KW-0418">Kinase</keyword>
<evidence type="ECO:0000256" key="12">
    <source>
        <dbReference type="ARBA" id="ARBA00023136"/>
    </source>
</evidence>
<dbReference type="SUPFAM" id="SSF52402">
    <property type="entry name" value="Adenine nucleotide alpha hydrolases-like"/>
    <property type="match status" value="1"/>
</dbReference>
<dbReference type="SUPFAM" id="SSF55781">
    <property type="entry name" value="GAF domain-like"/>
    <property type="match status" value="1"/>
</dbReference>
<dbReference type="SUPFAM" id="SSF47384">
    <property type="entry name" value="Homodimeric domain of signal transducing histidine kinase"/>
    <property type="match status" value="1"/>
</dbReference>
<dbReference type="Gene3D" id="3.30.450.40">
    <property type="match status" value="1"/>
</dbReference>
<dbReference type="SMART" id="SM00388">
    <property type="entry name" value="HisKA"/>
    <property type="match status" value="1"/>
</dbReference>
<dbReference type="Pfam" id="PF02518">
    <property type="entry name" value="HATPase_c"/>
    <property type="match status" value="1"/>
</dbReference>
<keyword evidence="10 13" id="KW-1133">Transmembrane helix</keyword>
<evidence type="ECO:0000256" key="2">
    <source>
        <dbReference type="ARBA" id="ARBA00004141"/>
    </source>
</evidence>
<dbReference type="SUPFAM" id="SSF55874">
    <property type="entry name" value="ATPase domain of HSP90 chaperone/DNA topoisomerase II/histidine kinase"/>
    <property type="match status" value="1"/>
</dbReference>
<dbReference type="InterPro" id="IPR025201">
    <property type="entry name" value="KdpD_TM"/>
</dbReference>
<dbReference type="PROSITE" id="PS50109">
    <property type="entry name" value="HIS_KIN"/>
    <property type="match status" value="1"/>
</dbReference>
<evidence type="ECO:0000256" key="3">
    <source>
        <dbReference type="ARBA" id="ARBA00012438"/>
    </source>
</evidence>
<keyword evidence="12 13" id="KW-0472">Membrane</keyword>
<dbReference type="InterPro" id="IPR014729">
    <property type="entry name" value="Rossmann-like_a/b/a_fold"/>
</dbReference>
<evidence type="ECO:0000256" key="4">
    <source>
        <dbReference type="ARBA" id="ARBA00022553"/>
    </source>
</evidence>
<dbReference type="Pfam" id="PF00512">
    <property type="entry name" value="HisKA"/>
    <property type="match status" value="1"/>
</dbReference>
<dbReference type="InterPro" id="IPR038318">
    <property type="entry name" value="KdpD_sf"/>
</dbReference>
<dbReference type="CDD" id="cd00075">
    <property type="entry name" value="HATPase"/>
    <property type="match status" value="1"/>
</dbReference>
<dbReference type="Gene3D" id="1.20.120.620">
    <property type="entry name" value="Backbone structure of the membrane domain of e. Coli histidine kinase receptor kdpd"/>
    <property type="match status" value="1"/>
</dbReference>
<keyword evidence="7" id="KW-0547">Nucleotide-binding</keyword>
<sequence length="660" mass="73478">MEMTGNYNKENEEHILVCLSTSPSNEKIIRTAARLTGAFRGTMTAVFVETSGFRTALASDKKRLADHIHLAEELGAKVETVYGDDVPLQIAEYARLSGATKIVLGRSNTGKHYPIGRQTFAERLAELAPHLDIYIIPDDQAVRYRRLAARPSAEALSLIDWLKTLGILVGASLLGMIFHQIGFNDSNIIMVYILGVLLTAIVTTGRIYSIVLSIISVLVFNFLFTTPKFTFRAYGPEYPVTFLVMFLAAFITSSLTTQIKRQAVHSTGMAYRTQVLLDTNQLLQQQRDAGEIIEVTAGQLTKLLHRDVVFYEVKDQELKPPVLYLADKEASGGEDYRKEEERAVAAWVFQNNRRAGAGTDVMEDVRYRYLAVRTSDVVYGVVGIDMRGENFGTFENSLLLSILGECAMALEKEFLARKREEAAAQAKNEKLRANLLRTISHDLRTPLTSISGNAGVLLASGERLDEEKKKKLYEDIYDDSLWLISLVENLLSVTRLEDGTMHLNLQTELLEEVVAEAMRHVGRKSEEYEISVVQEDELILAAMDARLIIQVIINLVDNAVKYTPPGSHITVSVRKDGEEAVVEVADDGPGIADEAKDKIFEMFYTVNNGIADSRRSLGLGLSLCRTIITAHGGTITVRDNEPQGTVFRFTLPLKEAKIYE</sequence>
<dbReference type="CDD" id="cd01987">
    <property type="entry name" value="USP_KdpD-like"/>
    <property type="match status" value="1"/>
</dbReference>
<evidence type="ECO:0000256" key="13">
    <source>
        <dbReference type="SAM" id="Phobius"/>
    </source>
</evidence>
<dbReference type="Pfam" id="PF13493">
    <property type="entry name" value="DUF4118"/>
    <property type="match status" value="1"/>
</dbReference>
<dbReference type="GO" id="GO:0005886">
    <property type="term" value="C:plasma membrane"/>
    <property type="evidence" value="ECO:0007669"/>
    <property type="project" value="TreeGrafter"/>
</dbReference>
<keyword evidence="9" id="KW-0067">ATP-binding</keyword>
<dbReference type="EC" id="2.7.13.3" evidence="3"/>
<feature type="transmembrane region" description="Helical" evidence="13">
    <location>
        <begin position="240"/>
        <end position="259"/>
    </location>
</feature>
<accession>A0AAP4EXN3</accession>
<evidence type="ECO:0000256" key="5">
    <source>
        <dbReference type="ARBA" id="ARBA00022679"/>
    </source>
</evidence>
<keyword evidence="6 13" id="KW-0812">Transmembrane</keyword>
<evidence type="ECO:0000313" key="16">
    <source>
        <dbReference type="Proteomes" id="UP001300383"/>
    </source>
</evidence>
<dbReference type="InterPro" id="IPR036890">
    <property type="entry name" value="HATPase_C_sf"/>
</dbReference>
<comment type="caution">
    <text evidence="15">The sequence shown here is derived from an EMBL/GenBank/DDBJ whole genome shotgun (WGS) entry which is preliminary data.</text>
</comment>
<keyword evidence="5" id="KW-0808">Transferase</keyword>
<comment type="catalytic activity">
    <reaction evidence="1">
        <text>ATP + protein L-histidine = ADP + protein N-phospho-L-histidine.</text>
        <dbReference type="EC" id="2.7.13.3"/>
    </reaction>
</comment>
<dbReference type="InterPro" id="IPR052023">
    <property type="entry name" value="Histidine_kinase_KdpD"/>
</dbReference>
<evidence type="ECO:0000256" key="9">
    <source>
        <dbReference type="ARBA" id="ARBA00022840"/>
    </source>
</evidence>
<dbReference type="GO" id="GO:0005524">
    <property type="term" value="F:ATP binding"/>
    <property type="evidence" value="ECO:0007669"/>
    <property type="project" value="UniProtKB-KW"/>
</dbReference>
<dbReference type="InterPro" id="IPR003594">
    <property type="entry name" value="HATPase_dom"/>
</dbReference>
<gene>
    <name evidence="15" type="ORF">QJ036_09525</name>
</gene>
<dbReference type="FunFam" id="3.30.565.10:FF:000006">
    <property type="entry name" value="Sensor histidine kinase WalK"/>
    <property type="match status" value="1"/>
</dbReference>
<dbReference type="InterPro" id="IPR036097">
    <property type="entry name" value="HisK_dim/P_sf"/>
</dbReference>
<feature type="domain" description="Histidine kinase" evidence="14">
    <location>
        <begin position="438"/>
        <end position="655"/>
    </location>
</feature>
<dbReference type="PANTHER" id="PTHR45569">
    <property type="entry name" value="SENSOR PROTEIN KDPD"/>
    <property type="match status" value="1"/>
</dbReference>
<dbReference type="InterPro" id="IPR029016">
    <property type="entry name" value="GAF-like_dom_sf"/>
</dbReference>
<dbReference type="Gene3D" id="3.30.565.10">
    <property type="entry name" value="Histidine kinase-like ATPase, C-terminal domain"/>
    <property type="match status" value="1"/>
</dbReference>
<dbReference type="Gene3D" id="1.10.287.130">
    <property type="match status" value="1"/>
</dbReference>
<keyword evidence="4" id="KW-0597">Phosphoprotein</keyword>
<name>A0AAP4EXN3_9FIRM</name>
<evidence type="ECO:0000256" key="8">
    <source>
        <dbReference type="ARBA" id="ARBA00022777"/>
    </source>
</evidence>
<dbReference type="GO" id="GO:0000155">
    <property type="term" value="F:phosphorelay sensor kinase activity"/>
    <property type="evidence" value="ECO:0007669"/>
    <property type="project" value="InterPro"/>
</dbReference>
<evidence type="ECO:0000256" key="11">
    <source>
        <dbReference type="ARBA" id="ARBA00023012"/>
    </source>
</evidence>
<dbReference type="SMART" id="SM00387">
    <property type="entry name" value="HATPase_c"/>
    <property type="match status" value="1"/>
</dbReference>
<evidence type="ECO:0000259" key="14">
    <source>
        <dbReference type="PROSITE" id="PS50109"/>
    </source>
</evidence>
<feature type="transmembrane region" description="Helical" evidence="13">
    <location>
        <begin position="161"/>
        <end position="179"/>
    </location>
</feature>
<dbReference type="InterPro" id="IPR005467">
    <property type="entry name" value="His_kinase_dom"/>
</dbReference>
<dbReference type="AlphaFoldDB" id="A0AAP4EXN3"/>
<dbReference type="EMBL" id="JASGBQ010000017">
    <property type="protein sequence ID" value="MDI9242709.1"/>
    <property type="molecule type" value="Genomic_DNA"/>
</dbReference>
<evidence type="ECO:0000256" key="6">
    <source>
        <dbReference type="ARBA" id="ARBA00022692"/>
    </source>
</evidence>
<dbReference type="InterPro" id="IPR004358">
    <property type="entry name" value="Sig_transdc_His_kin-like_C"/>
</dbReference>